<dbReference type="InterPro" id="IPR009048">
    <property type="entry name" value="A-macroglobulin_rcpt-bd"/>
</dbReference>
<evidence type="ECO:0000313" key="13">
    <source>
        <dbReference type="EMBL" id="KAG5843756.1"/>
    </source>
</evidence>
<dbReference type="FunFam" id="2.60.40.1930:FF:000001">
    <property type="entry name" value="CD109 isoform 3"/>
    <property type="match status" value="1"/>
</dbReference>
<evidence type="ECO:0000256" key="2">
    <source>
        <dbReference type="ARBA" id="ARBA00010952"/>
    </source>
</evidence>
<dbReference type="SMART" id="SM01419">
    <property type="entry name" value="Thiol-ester_cl"/>
    <property type="match status" value="1"/>
</dbReference>
<evidence type="ECO:0000256" key="9">
    <source>
        <dbReference type="SAM" id="SignalP"/>
    </source>
</evidence>
<dbReference type="Gene3D" id="2.60.40.1930">
    <property type="match status" value="2"/>
</dbReference>
<keyword evidence="5 9" id="KW-0732">Signal</keyword>
<dbReference type="Gene3D" id="6.20.50.160">
    <property type="match status" value="1"/>
</dbReference>
<dbReference type="SMART" id="SM01359">
    <property type="entry name" value="A2M_N_2"/>
    <property type="match status" value="1"/>
</dbReference>
<dbReference type="PROSITE" id="PS00477">
    <property type="entry name" value="ALPHA_2_MACROGLOBULIN"/>
    <property type="match status" value="1"/>
</dbReference>
<keyword evidence="8" id="KW-0325">Glycoprotein</keyword>
<proteinExistence type="inferred from homology"/>
<accession>A0A9D3M8T1</accession>
<dbReference type="InterPro" id="IPR008930">
    <property type="entry name" value="Terpenoid_cyclase/PrenylTrfase"/>
</dbReference>
<keyword evidence="14" id="KW-1185">Reference proteome</keyword>
<keyword evidence="7" id="KW-1015">Disulfide bond</keyword>
<dbReference type="PANTHER" id="PTHR11412">
    <property type="entry name" value="MACROGLOBULIN / COMPLEMENT"/>
    <property type="match status" value="1"/>
</dbReference>
<dbReference type="InterPro" id="IPR013783">
    <property type="entry name" value="Ig-like_fold"/>
</dbReference>
<dbReference type="GO" id="GO:0004867">
    <property type="term" value="F:serine-type endopeptidase inhibitor activity"/>
    <property type="evidence" value="ECO:0007669"/>
    <property type="project" value="UniProtKB-KW"/>
</dbReference>
<keyword evidence="3" id="KW-0964">Secreted</keyword>
<feature type="domain" description="Alpha-macroglobulin receptor-binding" evidence="12">
    <location>
        <begin position="1385"/>
        <end position="1473"/>
    </location>
</feature>
<feature type="chain" id="PRO_5039433347" description="Alpha-2-macroglobulin-like protein 1" evidence="9">
    <location>
        <begin position="18"/>
        <end position="1486"/>
    </location>
</feature>
<dbReference type="InterPro" id="IPR011625">
    <property type="entry name" value="A2M_N_BRD"/>
</dbReference>
<dbReference type="Gene3D" id="2.60.40.690">
    <property type="entry name" value="Alpha-macroglobulin, receptor-binding domain"/>
    <property type="match status" value="1"/>
</dbReference>
<dbReference type="Pfam" id="PF07678">
    <property type="entry name" value="TED_complement"/>
    <property type="match status" value="1"/>
</dbReference>
<feature type="signal peptide" evidence="9">
    <location>
        <begin position="1"/>
        <end position="17"/>
    </location>
</feature>
<evidence type="ECO:0000259" key="10">
    <source>
        <dbReference type="SMART" id="SM01359"/>
    </source>
</evidence>
<dbReference type="InterPro" id="IPR014756">
    <property type="entry name" value="Ig_E-set"/>
</dbReference>
<dbReference type="SUPFAM" id="SSF48239">
    <property type="entry name" value="Terpenoid cyclases/Protein prenyltransferases"/>
    <property type="match status" value="1"/>
</dbReference>
<evidence type="ECO:0000256" key="6">
    <source>
        <dbReference type="ARBA" id="ARBA00022900"/>
    </source>
</evidence>
<dbReference type="GO" id="GO:0007399">
    <property type="term" value="P:nervous system development"/>
    <property type="evidence" value="ECO:0007669"/>
    <property type="project" value="UniProtKB-ARBA"/>
</dbReference>
<dbReference type="Gene3D" id="2.60.120.1540">
    <property type="match status" value="1"/>
</dbReference>
<dbReference type="Proteomes" id="UP001044222">
    <property type="component" value="Chromosome 8"/>
</dbReference>
<evidence type="ECO:0000259" key="11">
    <source>
        <dbReference type="SMART" id="SM01360"/>
    </source>
</evidence>
<dbReference type="Pfam" id="PF07677">
    <property type="entry name" value="A2M_recep"/>
    <property type="match status" value="1"/>
</dbReference>
<dbReference type="InterPro" id="IPR041555">
    <property type="entry name" value="MG3"/>
</dbReference>
<evidence type="ECO:0000313" key="14">
    <source>
        <dbReference type="Proteomes" id="UP001044222"/>
    </source>
</evidence>
<comment type="subcellular location">
    <subcellularLocation>
        <location evidence="1">Secreted</location>
    </subcellularLocation>
</comment>
<dbReference type="Gene3D" id="2.60.40.10">
    <property type="entry name" value="Immunoglobulins"/>
    <property type="match status" value="2"/>
</dbReference>
<evidence type="ECO:0000256" key="8">
    <source>
        <dbReference type="ARBA" id="ARBA00023180"/>
    </source>
</evidence>
<dbReference type="InterPro" id="IPR047565">
    <property type="entry name" value="Alpha-macroglob_thiol-ester_cl"/>
</dbReference>
<evidence type="ECO:0000259" key="12">
    <source>
        <dbReference type="SMART" id="SM01361"/>
    </source>
</evidence>
<dbReference type="Pfam" id="PF01835">
    <property type="entry name" value="MG2"/>
    <property type="match status" value="1"/>
</dbReference>
<evidence type="ECO:0000256" key="1">
    <source>
        <dbReference type="ARBA" id="ARBA00004613"/>
    </source>
</evidence>
<dbReference type="InterPro" id="IPR050473">
    <property type="entry name" value="A2M/Complement_sys"/>
</dbReference>
<dbReference type="InterPro" id="IPR011626">
    <property type="entry name" value="Alpha-macroglobulin_TED"/>
</dbReference>
<dbReference type="Pfam" id="PF17791">
    <property type="entry name" value="MG3"/>
    <property type="match status" value="1"/>
</dbReference>
<reference evidence="13" key="1">
    <citation type="submission" date="2021-01" db="EMBL/GenBank/DDBJ databases">
        <title>A chromosome-scale assembly of European eel, Anguilla anguilla.</title>
        <authorList>
            <person name="Henkel C."/>
            <person name="Jong-Raadsen S.A."/>
            <person name="Dufour S."/>
            <person name="Weltzien F.-A."/>
            <person name="Palstra A.P."/>
            <person name="Pelster B."/>
            <person name="Spaink H.P."/>
            <person name="Van Den Thillart G.E."/>
            <person name="Jansen H."/>
            <person name="Zahm M."/>
            <person name="Klopp C."/>
            <person name="Cedric C."/>
            <person name="Louis A."/>
            <person name="Berthelot C."/>
            <person name="Parey E."/>
            <person name="Roest Crollius H."/>
            <person name="Montfort J."/>
            <person name="Robinson-Rechavi M."/>
            <person name="Bucao C."/>
            <person name="Bouchez O."/>
            <person name="Gislard M."/>
            <person name="Lluch J."/>
            <person name="Milhes M."/>
            <person name="Lampietro C."/>
            <person name="Lopez Roques C."/>
            <person name="Donnadieu C."/>
            <person name="Braasch I."/>
            <person name="Desvignes T."/>
            <person name="Postlethwait J."/>
            <person name="Bobe J."/>
            <person name="Guiguen Y."/>
            <person name="Dirks R."/>
        </authorList>
    </citation>
    <scope>NUCLEOTIDE SEQUENCE</scope>
    <source>
        <strain evidence="13">Tag_6206</strain>
        <tissue evidence="13">Liver</tissue>
    </source>
</reference>
<evidence type="ECO:0000256" key="4">
    <source>
        <dbReference type="ARBA" id="ARBA00022690"/>
    </source>
</evidence>
<dbReference type="Pfam" id="PF00207">
    <property type="entry name" value="A2M"/>
    <property type="match status" value="1"/>
</dbReference>
<dbReference type="InterPro" id="IPR036595">
    <property type="entry name" value="A-macroglobulin_rcpt-bd_sf"/>
</dbReference>
<dbReference type="CDD" id="cd02897">
    <property type="entry name" value="A2M_2"/>
    <property type="match status" value="1"/>
</dbReference>
<name>A0A9D3M8T1_ANGAN</name>
<dbReference type="SMART" id="SM01360">
    <property type="entry name" value="A2M"/>
    <property type="match status" value="1"/>
</dbReference>
<keyword evidence="6" id="KW-0722">Serine protease inhibitor</keyword>
<dbReference type="Pfam" id="PF17789">
    <property type="entry name" value="MG4"/>
    <property type="match status" value="1"/>
</dbReference>
<dbReference type="Pfam" id="PF07703">
    <property type="entry name" value="A2M_BRD"/>
    <property type="match status" value="1"/>
</dbReference>
<dbReference type="GO" id="GO:0005615">
    <property type="term" value="C:extracellular space"/>
    <property type="evidence" value="ECO:0007669"/>
    <property type="project" value="InterPro"/>
</dbReference>
<dbReference type="Gene3D" id="1.50.10.20">
    <property type="match status" value="1"/>
</dbReference>
<comment type="similarity">
    <text evidence="2">Belongs to the protease inhibitor I39 (alpha-2-macroglobulin) family.</text>
</comment>
<dbReference type="FunFam" id="1.50.10.20:FF:000001">
    <property type="entry name" value="CD109 isoform 1"/>
    <property type="match status" value="1"/>
</dbReference>
<dbReference type="InterPro" id="IPR041813">
    <property type="entry name" value="A2M_TED"/>
</dbReference>
<comment type="caution">
    <text evidence="13">The sequence shown here is derived from an EMBL/GenBank/DDBJ whole genome shotgun (WGS) entry which is preliminary data.</text>
</comment>
<dbReference type="SUPFAM" id="SSF81296">
    <property type="entry name" value="E set domains"/>
    <property type="match status" value="1"/>
</dbReference>
<dbReference type="InterPro" id="IPR002890">
    <property type="entry name" value="MG2"/>
</dbReference>
<protein>
    <recommendedName>
        <fullName evidence="15">Alpha-2-macroglobulin-like protein 1</fullName>
    </recommendedName>
</protein>
<dbReference type="InterPro" id="IPR040839">
    <property type="entry name" value="MG4"/>
</dbReference>
<organism evidence="13 14">
    <name type="scientific">Anguilla anguilla</name>
    <name type="common">European freshwater eel</name>
    <name type="synonym">Muraena anguilla</name>
    <dbReference type="NCBI Taxonomy" id="7936"/>
    <lineage>
        <taxon>Eukaryota</taxon>
        <taxon>Metazoa</taxon>
        <taxon>Chordata</taxon>
        <taxon>Craniata</taxon>
        <taxon>Vertebrata</taxon>
        <taxon>Euteleostomi</taxon>
        <taxon>Actinopterygii</taxon>
        <taxon>Neopterygii</taxon>
        <taxon>Teleostei</taxon>
        <taxon>Anguilliformes</taxon>
        <taxon>Anguillidae</taxon>
        <taxon>Anguilla</taxon>
    </lineage>
</organism>
<evidence type="ECO:0000256" key="7">
    <source>
        <dbReference type="ARBA" id="ARBA00023157"/>
    </source>
</evidence>
<dbReference type="SUPFAM" id="SSF49410">
    <property type="entry name" value="Alpha-macroglobulin receptor domain"/>
    <property type="match status" value="1"/>
</dbReference>
<keyword evidence="4" id="KW-0646">Protease inhibitor</keyword>
<sequence length="1486" mass="162832">MLGLLLIACVLLHAAKSRQPDEPIYLVTVTSQTTGGSTETICAHIVLQKEPLSFMLTLEIGASSTTLLEELVTAEFHRCVKFQVPPVVTETTATIQASIKGEETCLSKKTKILIKPSSSLTIIQTDKPIYKPGQTIKFRIVSLDSSFLLHEQMYQTVELQDPNSNRIAQWLNQSVTTGIMDLSHPTTPEAKQGIYTISAWTKRGIMTIQTFEIIEYVLPKFEVTVHLPDAIFSQDREVTVKICGKYTYGKPVLGSVKAEVCRKFPAFYGAYFGSGVCMTYTMRTDKTGCATNIINATSFLPAQNPHQSLTVECEMEEDGTGVVLKGSGSTQIVRGEISLEFQDTPSTFKQGINYDGKIIIKGPPSSIANKTIFLHGPQASMWTLTSDSEGVAHFSLDTSSWLEEYVQLQAHCNKESTQMGFVFGAYDRCHASHTAYLFYSKSMSFLSIQHAKEPLPCDQDGQVLARYIIRGQELKKKKTLDFFYLVLSKGSIVQYGHSEVTLNAEEGDVLLRRTECGTVVKRGEFSFSLQQTEDLAPYAQVVVYTVLPNGEVVADSFDFPIQLCFKNKVSLQFSSSQELPGEKAFLQVQAKPGSLCSLRAIDQSVLLMRPEKELNAQKVYETLPVQKLFGYPYAVQDSDPPPCLSPFTFTSHPGQRFHPIPQPGFLGVQTDDVFAIFRAVGVKALTNSNMKKPVPCFQYGPWGPMGFPGLGFGQGGGAGGVGFSGGAAGIPARGEAGMPLLVGSAGPLSGSAVQAILPPKETIRTFFPETWIWELVPVGDSGRVTVEQTVPDTITKWGASGFCTSPAGFGLATSTSLTAFQPFFVSLTLPYSVIREEVFPLKATVFNYLSKCIMVHVSLKESAQFTGQPCDGCQYRRCLCGEESETFTWVVTATTLGRVNITVSAEALSTEELCGNEVVILPERGQIDTVVRTLLVEPEGTEQTISHNALLCPQEGAVEKVISLELPEVFVEGSAKASLSVLGDLMGRAMRNLDSLLAMPYGCGEQNMLLFAPNIYILRYLETTEQLTPEIKSKAITFLESGYQRELNYKHNDGSYSAFGERDSSGNTWLTAFVMKSFGGATRYIFIDPKYITSAKVWLSLQQQEDGCIKSVGKLFHNGMKGGVSDEVMLTAYVTAALLELGTNSTDPMVNRSLACLRQASDQISSTYATALLSYTFTLAGDSVMRARLIDRLDKVAIITEQGRHWKRVGASGKGPLAVEMTSYVLLALLSGPPLSDFDLGYATSIVRWLANQQNPYGGFSSTQNTVVALQALTLYAAATFRKGGASTVTVTSTGGYKSQFHVDEHNRLLYQEEQLQEVPGVYNIKANGEACAFVQIALQYNIPPPPDFSSFTISANATGVCNSARKTSLTVFVHVRYNGGREETNMVIISIRLLSGFLLDKSSLIQLKAHPSVKRVEEEEGHVIIYLDELKKMAPMSYFLVIVEDIPVRNLKPAVVKVYDYYDKSDEAVSEYSSPCAQSDDLNQL</sequence>
<dbReference type="Gene3D" id="2.60.40.1940">
    <property type="match status" value="1"/>
</dbReference>
<dbReference type="InterPro" id="IPR019742">
    <property type="entry name" value="MacrogloblnA2_CS"/>
</dbReference>
<dbReference type="InterPro" id="IPR001599">
    <property type="entry name" value="Macroglobln_a2"/>
</dbReference>
<dbReference type="PANTHER" id="PTHR11412:SF160">
    <property type="entry name" value="ALPHA-2-MACROGLOBULIN-LIKE PROTEIN 1"/>
    <property type="match status" value="1"/>
</dbReference>
<dbReference type="EMBL" id="JAFIRN010000008">
    <property type="protein sequence ID" value="KAG5843756.1"/>
    <property type="molecule type" value="Genomic_DNA"/>
</dbReference>
<gene>
    <name evidence="13" type="ORF">ANANG_G00154280</name>
</gene>
<evidence type="ECO:0008006" key="15">
    <source>
        <dbReference type="Google" id="ProtNLM"/>
    </source>
</evidence>
<dbReference type="Gene3D" id="2.20.130.20">
    <property type="match status" value="1"/>
</dbReference>
<evidence type="ECO:0000256" key="5">
    <source>
        <dbReference type="ARBA" id="ARBA00022729"/>
    </source>
</evidence>
<evidence type="ECO:0000256" key="3">
    <source>
        <dbReference type="ARBA" id="ARBA00022525"/>
    </source>
</evidence>
<feature type="domain" description="Alpha-2-macroglobulin bait region" evidence="10">
    <location>
        <begin position="446"/>
        <end position="608"/>
    </location>
</feature>
<feature type="domain" description="Alpha-2-macroglobulin" evidence="11">
    <location>
        <begin position="770"/>
        <end position="859"/>
    </location>
</feature>
<dbReference type="SMART" id="SM01361">
    <property type="entry name" value="A2M_recep"/>
    <property type="match status" value="1"/>
</dbReference>